<dbReference type="EMBL" id="GBXM01072172">
    <property type="protein sequence ID" value="JAH36405.1"/>
    <property type="molecule type" value="Transcribed_RNA"/>
</dbReference>
<accession>A0A0E9S6X8</accession>
<evidence type="ECO:0000313" key="1">
    <source>
        <dbReference type="EMBL" id="JAH36405.1"/>
    </source>
</evidence>
<reference evidence="1" key="2">
    <citation type="journal article" date="2015" name="Fish Shellfish Immunol.">
        <title>Early steps in the European eel (Anguilla anguilla)-Vibrio vulnificus interaction in the gills: Role of the RtxA13 toxin.</title>
        <authorList>
            <person name="Callol A."/>
            <person name="Pajuelo D."/>
            <person name="Ebbesson L."/>
            <person name="Teles M."/>
            <person name="MacKenzie S."/>
            <person name="Amaro C."/>
        </authorList>
    </citation>
    <scope>NUCLEOTIDE SEQUENCE</scope>
</reference>
<dbReference type="AlphaFoldDB" id="A0A0E9S6X8"/>
<protein>
    <submittedName>
        <fullName evidence="1">Uncharacterized protein</fullName>
    </submittedName>
</protein>
<name>A0A0E9S6X8_ANGAN</name>
<reference evidence="1" key="1">
    <citation type="submission" date="2014-11" db="EMBL/GenBank/DDBJ databases">
        <authorList>
            <person name="Amaro Gonzalez C."/>
        </authorList>
    </citation>
    <scope>NUCLEOTIDE SEQUENCE</scope>
</reference>
<proteinExistence type="predicted"/>
<organism evidence="1">
    <name type="scientific">Anguilla anguilla</name>
    <name type="common">European freshwater eel</name>
    <name type="synonym">Muraena anguilla</name>
    <dbReference type="NCBI Taxonomy" id="7936"/>
    <lineage>
        <taxon>Eukaryota</taxon>
        <taxon>Metazoa</taxon>
        <taxon>Chordata</taxon>
        <taxon>Craniata</taxon>
        <taxon>Vertebrata</taxon>
        <taxon>Euteleostomi</taxon>
        <taxon>Actinopterygii</taxon>
        <taxon>Neopterygii</taxon>
        <taxon>Teleostei</taxon>
        <taxon>Anguilliformes</taxon>
        <taxon>Anguillidae</taxon>
        <taxon>Anguilla</taxon>
    </lineage>
</organism>
<sequence>MNTNIKVTWLVYTSNTTINLDLVAMWSWAGARLVATLKNE</sequence>